<comment type="similarity">
    <text evidence="1">Belongs to the Gfo/Idh/MocA family.</text>
</comment>
<dbReference type="Gene3D" id="3.30.360.10">
    <property type="entry name" value="Dihydrodipicolinate Reductase, domain 2"/>
    <property type="match status" value="1"/>
</dbReference>
<dbReference type="GO" id="GO:0000166">
    <property type="term" value="F:nucleotide binding"/>
    <property type="evidence" value="ECO:0007669"/>
    <property type="project" value="InterPro"/>
</dbReference>
<sequence>MIRTVIIGSGNIAHTRHIPNIRRSGLAVLHGIYNRSLEHSRKDAGELGCKAYTCLDEIWADSCVDAVIICTPASTHCRYTLAALAAGKHVLCEKPMSVTAGEAALMLEASDNAEAKLMVSHNQRYYGPHIKARELLDAGVIGIVLNVRSCLGLDLPMDDACPEDYNAASEVLSHRIDLMHYLLSSSVSGVTARLTRVDAQGRSRYVTSGDDTAMAILQYENGVIASLTASRVSYNGNDRTTRIFGTKGSITLYGQKAPVCVELADGQTEYFCLPDVPSQREVEKTLVDEAFFQCILNGGPPPVSARDGLRVMEVVDAVYRSNREGRYIEI</sequence>
<protein>
    <submittedName>
        <fullName evidence="4">Gfo/Idh/MocA family oxidoreductase</fullName>
    </submittedName>
</protein>
<organism evidence="4 5">
    <name type="scientific">Enterocloster aldenensis</name>
    <dbReference type="NCBI Taxonomy" id="358742"/>
    <lineage>
        <taxon>Bacteria</taxon>
        <taxon>Bacillati</taxon>
        <taxon>Bacillota</taxon>
        <taxon>Clostridia</taxon>
        <taxon>Lachnospirales</taxon>
        <taxon>Lachnospiraceae</taxon>
        <taxon>Enterocloster</taxon>
    </lineage>
</organism>
<evidence type="ECO:0000313" key="4">
    <source>
        <dbReference type="EMBL" id="MCG4745487.1"/>
    </source>
</evidence>
<comment type="caution">
    <text evidence="4">The sequence shown here is derived from an EMBL/GenBank/DDBJ whole genome shotgun (WGS) entry which is preliminary data.</text>
</comment>
<dbReference type="Pfam" id="PF01408">
    <property type="entry name" value="GFO_IDH_MocA"/>
    <property type="match status" value="1"/>
</dbReference>
<dbReference type="Proteomes" id="UP001299608">
    <property type="component" value="Unassembled WGS sequence"/>
</dbReference>
<reference evidence="4" key="1">
    <citation type="submission" date="2022-01" db="EMBL/GenBank/DDBJ databases">
        <title>Collection of gut derived symbiotic bacterial strains cultured from healthy donors.</title>
        <authorList>
            <person name="Lin H."/>
            <person name="Kohout C."/>
            <person name="Waligurski E."/>
            <person name="Pamer E.G."/>
        </authorList>
    </citation>
    <scope>NUCLEOTIDE SEQUENCE</scope>
    <source>
        <strain evidence="4">DFI.6.55</strain>
    </source>
</reference>
<dbReference type="Pfam" id="PF02894">
    <property type="entry name" value="GFO_IDH_MocA_C"/>
    <property type="match status" value="1"/>
</dbReference>
<proteinExistence type="inferred from homology"/>
<evidence type="ECO:0000256" key="1">
    <source>
        <dbReference type="ARBA" id="ARBA00010928"/>
    </source>
</evidence>
<dbReference type="EMBL" id="JAKNGE010000009">
    <property type="protein sequence ID" value="MCG4745487.1"/>
    <property type="molecule type" value="Genomic_DNA"/>
</dbReference>
<dbReference type="PANTHER" id="PTHR43377:SF1">
    <property type="entry name" value="BILIVERDIN REDUCTASE A"/>
    <property type="match status" value="1"/>
</dbReference>
<dbReference type="PANTHER" id="PTHR43377">
    <property type="entry name" value="BILIVERDIN REDUCTASE A"/>
    <property type="match status" value="1"/>
</dbReference>
<dbReference type="InterPro" id="IPR051450">
    <property type="entry name" value="Gfo/Idh/MocA_Oxidoreductases"/>
</dbReference>
<dbReference type="InterPro" id="IPR000683">
    <property type="entry name" value="Gfo/Idh/MocA-like_OxRdtase_N"/>
</dbReference>
<evidence type="ECO:0000313" key="5">
    <source>
        <dbReference type="Proteomes" id="UP001299608"/>
    </source>
</evidence>
<evidence type="ECO:0000259" key="2">
    <source>
        <dbReference type="Pfam" id="PF01408"/>
    </source>
</evidence>
<dbReference type="AlphaFoldDB" id="A0AAX1SS19"/>
<dbReference type="SUPFAM" id="SSF51735">
    <property type="entry name" value="NAD(P)-binding Rossmann-fold domains"/>
    <property type="match status" value="1"/>
</dbReference>
<dbReference type="InterPro" id="IPR004104">
    <property type="entry name" value="Gfo/Idh/MocA-like_OxRdtase_C"/>
</dbReference>
<gene>
    <name evidence="4" type="ORF">L0N08_08720</name>
</gene>
<dbReference type="RefSeq" id="WP_117556576.1">
    <property type="nucleotide sequence ID" value="NZ_BAABZL010000001.1"/>
</dbReference>
<accession>A0AAX1SS19</accession>
<dbReference type="Gene3D" id="3.40.50.720">
    <property type="entry name" value="NAD(P)-binding Rossmann-like Domain"/>
    <property type="match status" value="1"/>
</dbReference>
<evidence type="ECO:0000259" key="3">
    <source>
        <dbReference type="Pfam" id="PF02894"/>
    </source>
</evidence>
<feature type="domain" description="Gfo/Idh/MocA-like oxidoreductase C-terminal" evidence="3">
    <location>
        <begin position="171"/>
        <end position="330"/>
    </location>
</feature>
<dbReference type="InterPro" id="IPR036291">
    <property type="entry name" value="NAD(P)-bd_dom_sf"/>
</dbReference>
<name>A0AAX1SS19_9FIRM</name>
<feature type="domain" description="Gfo/Idh/MocA-like oxidoreductase N-terminal" evidence="2">
    <location>
        <begin position="2"/>
        <end position="121"/>
    </location>
</feature>
<dbReference type="SUPFAM" id="SSF55347">
    <property type="entry name" value="Glyceraldehyde-3-phosphate dehydrogenase-like, C-terminal domain"/>
    <property type="match status" value="1"/>
</dbReference>
<dbReference type="GeneID" id="97204353"/>